<keyword evidence="3" id="KW-1185">Reference proteome</keyword>
<evidence type="ECO:0000259" key="1">
    <source>
        <dbReference type="Pfam" id="PF08980"/>
    </source>
</evidence>
<proteinExistence type="predicted"/>
<accession>A0AAE9VML3</accession>
<dbReference type="SUPFAM" id="SSF141099">
    <property type="entry name" value="Atu1913-like"/>
    <property type="match status" value="1"/>
</dbReference>
<dbReference type="RefSeq" id="WP_269817536.1">
    <property type="nucleotide sequence ID" value="NZ_CP114976.1"/>
</dbReference>
<dbReference type="Proteomes" id="UP001212189">
    <property type="component" value="Chromosome"/>
</dbReference>
<organism evidence="2 3">
    <name type="scientific">Denitrificimonas caeni</name>
    <dbReference type="NCBI Taxonomy" id="521720"/>
    <lineage>
        <taxon>Bacteria</taxon>
        <taxon>Pseudomonadati</taxon>
        <taxon>Pseudomonadota</taxon>
        <taxon>Gammaproteobacteria</taxon>
        <taxon>Pseudomonadales</taxon>
        <taxon>Pseudomonadaceae</taxon>
        <taxon>Denitrificimonas</taxon>
    </lineage>
</organism>
<gene>
    <name evidence="2" type="ORF">O6P33_09460</name>
</gene>
<dbReference type="AlphaFoldDB" id="A0AAE9VML3"/>
<dbReference type="InterPro" id="IPR036488">
    <property type="entry name" value="DUF1883-like_sf"/>
</dbReference>
<dbReference type="InterPro" id="IPR015073">
    <property type="entry name" value="DUF1883"/>
</dbReference>
<protein>
    <submittedName>
        <fullName evidence="2">DUF1883 domain-containing protein</fullName>
    </submittedName>
</protein>
<evidence type="ECO:0000313" key="3">
    <source>
        <dbReference type="Proteomes" id="UP001212189"/>
    </source>
</evidence>
<feature type="domain" description="DUF1883" evidence="1">
    <location>
        <begin position="1"/>
        <end position="79"/>
    </location>
</feature>
<dbReference type="KEGG" id="dce:O6P33_09460"/>
<dbReference type="EMBL" id="CP114976">
    <property type="protein sequence ID" value="WBE24592.1"/>
    <property type="molecule type" value="Genomic_DNA"/>
</dbReference>
<reference evidence="2 3" key="1">
    <citation type="submission" date="2022-12" db="EMBL/GenBank/DDBJ databases">
        <title>Coexistence and Characterization of a Novel Tigecycline Resistance gene tet(X) variant and blaNDM-1 in a Pseudomonas caeni Isolate of Chicken Origin.</title>
        <authorList>
            <person name="Lu X."/>
            <person name="Zhang L."/>
            <person name="Li R."/>
            <person name="Wang Z."/>
        </authorList>
    </citation>
    <scope>NUCLEOTIDE SEQUENCE [LARGE SCALE GENOMIC DNA]</scope>
    <source>
        <strain evidence="2 3">CE14</strain>
    </source>
</reference>
<name>A0AAE9VML3_9GAMM</name>
<dbReference type="Pfam" id="PF08980">
    <property type="entry name" value="DUF1883"/>
    <property type="match status" value="1"/>
</dbReference>
<evidence type="ECO:0000313" key="2">
    <source>
        <dbReference type="EMBL" id="WBE24592.1"/>
    </source>
</evidence>
<sequence length="97" mass="11381">MKFVHQRELLNEDDTVVIHCSQTCNIRLMNDRNFRSYKNGGRHTYYGGAFEDFPARIKVPSSGNWNITIDTVTRKAISVTRKPDFTYKIKIIRNKDK</sequence>
<dbReference type="Gene3D" id="4.10.1210.10">
    <property type="entry name" value="Atu1913-like"/>
    <property type="match status" value="1"/>
</dbReference>